<name>V5HKE3_IXORI</name>
<feature type="region of interest" description="Disordered" evidence="2">
    <location>
        <begin position="1"/>
        <end position="257"/>
    </location>
</feature>
<dbReference type="InterPro" id="IPR000742">
    <property type="entry name" value="EGF"/>
</dbReference>
<dbReference type="PROSITE" id="PS50026">
    <property type="entry name" value="EGF_3"/>
    <property type="match status" value="1"/>
</dbReference>
<keyword evidence="3" id="KW-1133">Transmembrane helix</keyword>
<feature type="non-terminal residue" evidence="5">
    <location>
        <position position="1"/>
    </location>
</feature>
<dbReference type="Gene3D" id="2.10.25.10">
    <property type="entry name" value="Laminin"/>
    <property type="match status" value="1"/>
</dbReference>
<dbReference type="SUPFAM" id="SSF57196">
    <property type="entry name" value="EGF/Laminin"/>
    <property type="match status" value="1"/>
</dbReference>
<accession>V5HKE3</accession>
<dbReference type="CDD" id="cd00054">
    <property type="entry name" value="EGF_CA"/>
    <property type="match status" value="1"/>
</dbReference>
<keyword evidence="1" id="KW-0245">EGF-like domain</keyword>
<feature type="compositionally biased region" description="Polar residues" evidence="2">
    <location>
        <begin position="7"/>
        <end position="25"/>
    </location>
</feature>
<dbReference type="AlphaFoldDB" id="V5HKE3"/>
<feature type="compositionally biased region" description="Polar residues" evidence="2">
    <location>
        <begin position="94"/>
        <end position="134"/>
    </location>
</feature>
<organism evidence="5">
    <name type="scientific">Ixodes ricinus</name>
    <name type="common">Common tick</name>
    <name type="synonym">Acarus ricinus</name>
    <dbReference type="NCBI Taxonomy" id="34613"/>
    <lineage>
        <taxon>Eukaryota</taxon>
        <taxon>Metazoa</taxon>
        <taxon>Ecdysozoa</taxon>
        <taxon>Arthropoda</taxon>
        <taxon>Chelicerata</taxon>
        <taxon>Arachnida</taxon>
        <taxon>Acari</taxon>
        <taxon>Parasitiformes</taxon>
        <taxon>Ixodida</taxon>
        <taxon>Ixodoidea</taxon>
        <taxon>Ixodidae</taxon>
        <taxon>Ixodinae</taxon>
        <taxon>Ixodes</taxon>
    </lineage>
</organism>
<dbReference type="PROSITE" id="PS00022">
    <property type="entry name" value="EGF_1"/>
    <property type="match status" value="1"/>
</dbReference>
<dbReference type="EMBL" id="GANP01008686">
    <property type="protein sequence ID" value="JAB75782.1"/>
    <property type="molecule type" value="mRNA"/>
</dbReference>
<feature type="transmembrane region" description="Helical" evidence="3">
    <location>
        <begin position="541"/>
        <end position="563"/>
    </location>
</feature>
<feature type="compositionally biased region" description="Low complexity" evidence="2">
    <location>
        <begin position="32"/>
        <end position="50"/>
    </location>
</feature>
<evidence type="ECO:0000259" key="4">
    <source>
        <dbReference type="PROSITE" id="PS50026"/>
    </source>
</evidence>
<comment type="caution">
    <text evidence="1">Lacks conserved residue(s) required for the propagation of feature annotation.</text>
</comment>
<feature type="compositionally biased region" description="Polar residues" evidence="2">
    <location>
        <begin position="141"/>
        <end position="157"/>
    </location>
</feature>
<feature type="disulfide bond" evidence="1">
    <location>
        <begin position="518"/>
        <end position="527"/>
    </location>
</feature>
<sequence length="608" mass="64916">TKDVSDDTQTTASTEGGDVITTTASTKREADAPTTTTKDASDDTQTTASTEAGDGIKTTTSTKVEPDAPTTTRRDGGEYTQTTASKEVGEGVKTTASTKSDTSQPTTSTRGAGEDTQTTSSTEGGDVITTTASTKGEAGAPTTTTKDASEDTQTTASKDVGEGVKTTASTKEGAATPGTTSTGTKQDTASTVPTTGSIPEGTSNDGVPSTPTTRSDSEKATTASKTDSASSATTPETTTTNTPEAPTSTESTAIPDRTTCSEIKMNECRKTPFGKCEVVNGEDQCSCESPMKLLRDRRCQLEKNIIVKVTFKVTRKSQTVYSNDDGCPSNEDIEKEIRQILKRKKIQITKIREIKCEGGEVTMDLEILDDGGDKIVENVKEALQNAPPTSGDFNIEGEGIDATLFDQCQNGLSELGKKLGGLKCERKVNDYVLACDDTRSTLVESVVIAGIQVHMCQDKPCSEYCNATQNKRCVREKCVCKHGFVPENDICVDACRPNICKNGGTCQPHSEVQFMCICPSKFRGLFCEEENKELHSAKLNIVIVGVVLSALLLMCFVVSASIISRMKKKNNLLAHDSKDVERRRELHGYDGPYSANSSASKHRDHTSL</sequence>
<evidence type="ECO:0000256" key="1">
    <source>
        <dbReference type="PROSITE-ProRule" id="PRU00076"/>
    </source>
</evidence>
<feature type="compositionally biased region" description="Low complexity" evidence="2">
    <location>
        <begin position="173"/>
        <end position="191"/>
    </location>
</feature>
<feature type="domain" description="EGF-like" evidence="4">
    <location>
        <begin position="492"/>
        <end position="528"/>
    </location>
</feature>
<feature type="compositionally biased region" description="Low complexity" evidence="2">
    <location>
        <begin position="220"/>
        <end position="253"/>
    </location>
</feature>
<dbReference type="SMART" id="SM00181">
    <property type="entry name" value="EGF"/>
    <property type="match status" value="3"/>
</dbReference>
<keyword evidence="3" id="KW-0812">Transmembrane</keyword>
<evidence type="ECO:0000256" key="3">
    <source>
        <dbReference type="SAM" id="Phobius"/>
    </source>
</evidence>
<protein>
    <submittedName>
        <fullName evidence="5">Putative lpxtg-motif cell wall anchor domain protein</fullName>
    </submittedName>
</protein>
<keyword evidence="1" id="KW-1015">Disulfide bond</keyword>
<reference evidence="5" key="1">
    <citation type="journal article" date="2015" name="Sci. Rep.">
        <title>Tissue- and time-dependent transcription in Ixodes ricinus salivary glands and midguts when blood feeding on the vertebrate host.</title>
        <authorList>
            <person name="Kotsyfakis M."/>
            <person name="Schwarz A."/>
            <person name="Erhart J."/>
            <person name="Ribeiro J.M."/>
        </authorList>
    </citation>
    <scope>NUCLEOTIDE SEQUENCE</scope>
    <source>
        <tissue evidence="5">Salivary gland and midgut</tissue>
    </source>
</reference>
<evidence type="ECO:0000256" key="2">
    <source>
        <dbReference type="SAM" id="MobiDB-lite"/>
    </source>
</evidence>
<proteinExistence type="evidence at transcript level"/>
<feature type="compositionally biased region" description="Polar residues" evidence="2">
    <location>
        <begin position="192"/>
        <end position="214"/>
    </location>
</feature>
<keyword evidence="3" id="KW-0472">Membrane</keyword>
<feature type="region of interest" description="Disordered" evidence="2">
    <location>
        <begin position="588"/>
        <end position="608"/>
    </location>
</feature>
<evidence type="ECO:0000313" key="5">
    <source>
        <dbReference type="EMBL" id="JAB75782.1"/>
    </source>
</evidence>